<dbReference type="InterPro" id="IPR012677">
    <property type="entry name" value="Nucleotide-bd_a/b_plait_sf"/>
</dbReference>
<dbReference type="InterPro" id="IPR052285">
    <property type="entry name" value="NEXT_complex_subunit"/>
</dbReference>
<dbReference type="OrthoDB" id="407442at2759"/>
<evidence type="ECO:0000256" key="1">
    <source>
        <dbReference type="ARBA" id="ARBA00004642"/>
    </source>
</evidence>
<dbReference type="HOGENOM" id="CLU_012062_28_16_1"/>
<gene>
    <name evidence="7" type="primary">20196352</name>
    <name evidence="6" type="ORF">HELRODRAFT_136690</name>
</gene>
<dbReference type="EnsemblMetazoa" id="HelroT136690">
    <property type="protein sequence ID" value="HelroP136690"/>
    <property type="gene ID" value="HelroG136690"/>
</dbReference>
<feature type="domain" description="RRM" evidence="5">
    <location>
        <begin position="4"/>
        <end position="81"/>
    </location>
</feature>
<evidence type="ECO:0000313" key="8">
    <source>
        <dbReference type="Proteomes" id="UP000015101"/>
    </source>
</evidence>
<name>T1EIF2_HELRO</name>
<dbReference type="SUPFAM" id="SSF54928">
    <property type="entry name" value="RNA-binding domain, RBD"/>
    <property type="match status" value="1"/>
</dbReference>
<dbReference type="STRING" id="6412.T1EIF2"/>
<evidence type="ECO:0000256" key="4">
    <source>
        <dbReference type="PROSITE-ProRule" id="PRU00176"/>
    </source>
</evidence>
<dbReference type="InterPro" id="IPR000504">
    <property type="entry name" value="RRM_dom"/>
</dbReference>
<reference evidence="8" key="1">
    <citation type="submission" date="2012-12" db="EMBL/GenBank/DDBJ databases">
        <authorList>
            <person name="Hellsten U."/>
            <person name="Grimwood J."/>
            <person name="Chapman J.A."/>
            <person name="Shapiro H."/>
            <person name="Aerts A."/>
            <person name="Otillar R.P."/>
            <person name="Terry A.Y."/>
            <person name="Boore J.L."/>
            <person name="Simakov O."/>
            <person name="Marletaz F."/>
            <person name="Cho S.-J."/>
            <person name="Edsinger-Gonzales E."/>
            <person name="Havlak P."/>
            <person name="Kuo D.-H."/>
            <person name="Larsson T."/>
            <person name="Lv J."/>
            <person name="Arendt D."/>
            <person name="Savage R."/>
            <person name="Osoegawa K."/>
            <person name="de Jong P."/>
            <person name="Lindberg D.R."/>
            <person name="Seaver E.C."/>
            <person name="Weisblat D.A."/>
            <person name="Putnam N.H."/>
            <person name="Grigoriev I.V."/>
            <person name="Rokhsar D.S."/>
        </authorList>
    </citation>
    <scope>NUCLEOTIDE SEQUENCE</scope>
</reference>
<dbReference type="InterPro" id="IPR035979">
    <property type="entry name" value="RBD_domain_sf"/>
</dbReference>
<dbReference type="SMART" id="SM00360">
    <property type="entry name" value="RRM"/>
    <property type="match status" value="1"/>
</dbReference>
<evidence type="ECO:0000256" key="2">
    <source>
        <dbReference type="ARBA" id="ARBA00022884"/>
    </source>
</evidence>
<dbReference type="EMBL" id="AMQM01000775">
    <property type="status" value="NOT_ANNOTATED_CDS"/>
    <property type="molecule type" value="Genomic_DNA"/>
</dbReference>
<dbReference type="GO" id="GO:0003723">
    <property type="term" value="F:RNA binding"/>
    <property type="evidence" value="ECO:0007669"/>
    <property type="project" value="UniProtKB-UniRule"/>
</dbReference>
<dbReference type="RefSeq" id="XP_009019432.1">
    <property type="nucleotide sequence ID" value="XM_009021184.1"/>
</dbReference>
<dbReference type="CTD" id="20196352"/>
<dbReference type="Proteomes" id="UP000015101">
    <property type="component" value="Unassembled WGS sequence"/>
</dbReference>
<comment type="subcellular location">
    <subcellularLocation>
        <location evidence="1">Nucleus</location>
        <location evidence="1">Nucleoplasm</location>
    </subcellularLocation>
</comment>
<proteinExistence type="predicted"/>
<dbReference type="PROSITE" id="PS50102">
    <property type="entry name" value="RRM"/>
    <property type="match status" value="1"/>
</dbReference>
<dbReference type="GO" id="GO:0005654">
    <property type="term" value="C:nucleoplasm"/>
    <property type="evidence" value="ECO:0007669"/>
    <property type="project" value="UniProtKB-SubCell"/>
</dbReference>
<dbReference type="PANTHER" id="PTHR13798:SF11">
    <property type="entry name" value="RNA-BINDING PROTEIN 7-RELATED"/>
    <property type="match status" value="1"/>
</dbReference>
<organism evidence="7 8">
    <name type="scientific">Helobdella robusta</name>
    <name type="common">Californian leech</name>
    <dbReference type="NCBI Taxonomy" id="6412"/>
    <lineage>
        <taxon>Eukaryota</taxon>
        <taxon>Metazoa</taxon>
        <taxon>Spiralia</taxon>
        <taxon>Lophotrochozoa</taxon>
        <taxon>Annelida</taxon>
        <taxon>Clitellata</taxon>
        <taxon>Hirudinea</taxon>
        <taxon>Rhynchobdellida</taxon>
        <taxon>Glossiphoniidae</taxon>
        <taxon>Helobdella</taxon>
    </lineage>
</organism>
<dbReference type="EMBL" id="KB096742">
    <property type="protein sequence ID" value="ESO02024.1"/>
    <property type="molecule type" value="Genomic_DNA"/>
</dbReference>
<evidence type="ECO:0000259" key="5">
    <source>
        <dbReference type="PROSITE" id="PS50102"/>
    </source>
</evidence>
<evidence type="ECO:0000256" key="3">
    <source>
        <dbReference type="ARBA" id="ARBA00023242"/>
    </source>
</evidence>
<dbReference type="InParanoid" id="T1EIF2"/>
<sequence>ENDKTVWCGNLHKLVSEEIIYELMLQAGPIDTVKLITNKDPSNSNYAFIKFQHRISVAFAKMLFNGLSLYNNPIKVQSRYNSKTRSSNLS</sequence>
<dbReference type="Pfam" id="PF00076">
    <property type="entry name" value="RRM_1"/>
    <property type="match status" value="1"/>
</dbReference>
<dbReference type="PANTHER" id="PTHR13798">
    <property type="entry name" value="RNA BINDING MOTIF RBM PROTEIN -RELATED"/>
    <property type="match status" value="1"/>
</dbReference>
<dbReference type="OMA" id="QIRLQYG"/>
<reference evidence="7" key="3">
    <citation type="submission" date="2015-06" db="UniProtKB">
        <authorList>
            <consortium name="EnsemblMetazoa"/>
        </authorList>
    </citation>
    <scope>IDENTIFICATION</scope>
</reference>
<evidence type="ECO:0000313" key="7">
    <source>
        <dbReference type="EnsemblMetazoa" id="HelroP136690"/>
    </source>
</evidence>
<dbReference type="GeneID" id="20196352"/>
<dbReference type="AlphaFoldDB" id="T1EIF2"/>
<keyword evidence="3" id="KW-0539">Nucleus</keyword>
<protein>
    <recommendedName>
        <fullName evidence="5">RRM domain-containing protein</fullName>
    </recommendedName>
</protein>
<dbReference type="Gene3D" id="3.30.70.330">
    <property type="match status" value="1"/>
</dbReference>
<keyword evidence="8" id="KW-1185">Reference proteome</keyword>
<accession>T1EIF2</accession>
<dbReference type="KEGG" id="hro:HELRODRAFT_136690"/>
<evidence type="ECO:0000313" key="6">
    <source>
        <dbReference type="EMBL" id="ESO02024.1"/>
    </source>
</evidence>
<reference evidence="6 8" key="2">
    <citation type="journal article" date="2013" name="Nature">
        <title>Insights into bilaterian evolution from three spiralian genomes.</title>
        <authorList>
            <person name="Simakov O."/>
            <person name="Marletaz F."/>
            <person name="Cho S.J."/>
            <person name="Edsinger-Gonzales E."/>
            <person name="Havlak P."/>
            <person name="Hellsten U."/>
            <person name="Kuo D.H."/>
            <person name="Larsson T."/>
            <person name="Lv J."/>
            <person name="Arendt D."/>
            <person name="Savage R."/>
            <person name="Osoegawa K."/>
            <person name="de Jong P."/>
            <person name="Grimwood J."/>
            <person name="Chapman J.A."/>
            <person name="Shapiro H."/>
            <person name="Aerts A."/>
            <person name="Otillar R.P."/>
            <person name="Terry A.Y."/>
            <person name="Boore J.L."/>
            <person name="Grigoriev I.V."/>
            <person name="Lindberg D.R."/>
            <person name="Seaver E.C."/>
            <person name="Weisblat D.A."/>
            <person name="Putnam N.H."/>
            <person name="Rokhsar D.S."/>
        </authorList>
    </citation>
    <scope>NUCLEOTIDE SEQUENCE</scope>
</reference>
<dbReference type="eggNOG" id="KOG4454">
    <property type="taxonomic scope" value="Eukaryota"/>
</dbReference>
<keyword evidence="2 4" id="KW-0694">RNA-binding</keyword>